<keyword evidence="7" id="KW-0564">Palmitate</keyword>
<evidence type="ECO:0000313" key="13">
    <source>
        <dbReference type="Proteomes" id="UP000254866"/>
    </source>
</evidence>
<evidence type="ECO:0000256" key="7">
    <source>
        <dbReference type="ARBA" id="ARBA00023139"/>
    </source>
</evidence>
<keyword evidence="13" id="KW-1185">Reference proteome</keyword>
<dbReference type="PANTHER" id="PTHR10218">
    <property type="entry name" value="GTP-BINDING PROTEIN ALPHA SUBUNIT"/>
    <property type="match status" value="1"/>
</dbReference>
<keyword evidence="2" id="KW-0519">Myristate</keyword>
<evidence type="ECO:0000256" key="3">
    <source>
        <dbReference type="ARBA" id="ARBA00022723"/>
    </source>
</evidence>
<organism evidence="12 13">
    <name type="scientific">Venustampulla echinocandica</name>
    <dbReference type="NCBI Taxonomy" id="2656787"/>
    <lineage>
        <taxon>Eukaryota</taxon>
        <taxon>Fungi</taxon>
        <taxon>Dikarya</taxon>
        <taxon>Ascomycota</taxon>
        <taxon>Pezizomycotina</taxon>
        <taxon>Leotiomycetes</taxon>
        <taxon>Helotiales</taxon>
        <taxon>Pleuroascaceae</taxon>
        <taxon>Venustampulla</taxon>
    </lineage>
</organism>
<dbReference type="EMBL" id="NPIC01000001">
    <property type="protein sequence ID" value="RDL42542.1"/>
    <property type="molecule type" value="Genomic_DNA"/>
</dbReference>
<sequence>MVDPLTIIGAAASVASIVELVGKTVSALNTLHSRWKEADFTFINLIAQLTALRAALSKIQEWMDTNMDEPHHQLAMDLEASVNCCRMLVRRLDSEVEDLQQNSETGIDAQNKIKLVLKNGTLEELQKMVDRQTSALTLLLTVCNCKAISEQKIMLEKTSTRKIFKRVKDDTSSLRCTDSLSKISKMFEFDRELFISKVYEKALRGSLKDTVENMRREAEQPYVIATPEERTTNKLIEHELKEHARKMRRECKVLLLGDQDCAQTLIKSMKIAHSGGFTYEEREEYQVVVMNYIIRVMKGLAYILKNGDIDLDDTAKMHAKVLSQEIEKIQAGDGKITIEGAGAVQDYEVFIPDSSLYFIEEIQRIAQNDYLPTDTDILKLGIATPTKAGAQEHRFTMGRLSLHMFDISSQRSVKMKWIHQFETSISIVFCVDLSQYDHVLLQESNPNRLIESLSLFDSVVNSPWFLRTSITLLLCNVGHFEEKLRSKPLSNYFPDYNGGNDVRRASKYLVKKFEQVNRAHLRLCARVCEISDDSSMRFVWWMVQETLHHNDLRNASII</sequence>
<evidence type="ECO:0000256" key="9">
    <source>
        <dbReference type="ARBA" id="ARBA00023288"/>
    </source>
</evidence>
<dbReference type="GeneID" id="43595370"/>
<evidence type="ECO:0008006" key="14">
    <source>
        <dbReference type="Google" id="ProtNLM"/>
    </source>
</evidence>
<dbReference type="GO" id="GO:0005737">
    <property type="term" value="C:cytoplasm"/>
    <property type="evidence" value="ECO:0007669"/>
    <property type="project" value="TreeGrafter"/>
</dbReference>
<dbReference type="InterPro" id="IPR001019">
    <property type="entry name" value="Gprotein_alpha_su"/>
</dbReference>
<comment type="similarity">
    <text evidence="1">Belongs to the G-alpha family. G(q) subfamily.</text>
</comment>
<dbReference type="GO" id="GO:0001664">
    <property type="term" value="F:G protein-coupled receptor binding"/>
    <property type="evidence" value="ECO:0007669"/>
    <property type="project" value="InterPro"/>
</dbReference>
<dbReference type="InterPro" id="IPR027417">
    <property type="entry name" value="P-loop_NTPase"/>
</dbReference>
<dbReference type="Proteomes" id="UP000254866">
    <property type="component" value="Unassembled WGS sequence"/>
</dbReference>
<proteinExistence type="inferred from homology"/>
<dbReference type="RefSeq" id="XP_031875198.1">
    <property type="nucleotide sequence ID" value="XM_032011144.1"/>
</dbReference>
<keyword evidence="6 10" id="KW-0342">GTP-binding</keyword>
<dbReference type="PANTHER" id="PTHR10218:SF369">
    <property type="entry name" value="GUANINE NUCLEOTIDE-BINDING PROTEIN ALPHA-2 SUBUNIT"/>
    <property type="match status" value="1"/>
</dbReference>
<evidence type="ECO:0000256" key="5">
    <source>
        <dbReference type="ARBA" id="ARBA00022842"/>
    </source>
</evidence>
<dbReference type="InterPro" id="IPR002975">
    <property type="entry name" value="Fungi_Gprotein_alpha"/>
</dbReference>
<reference evidence="12 13" key="1">
    <citation type="journal article" date="2018" name="IMA Fungus">
        <title>IMA Genome-F 9: Draft genome sequence of Annulohypoxylon stygium, Aspergillus mulundensis, Berkeleyomyces basicola (syn. Thielaviopsis basicola), Ceratocystis smalleyi, two Cercospora beticola strains, Coleophoma cylindrospora, Fusarium fracticaudum, Phialophora cf. hyalina, and Morchella septimelata.</title>
        <authorList>
            <person name="Wingfield B.D."/>
            <person name="Bills G.F."/>
            <person name="Dong Y."/>
            <person name="Huang W."/>
            <person name="Nel W.J."/>
            <person name="Swalarsk-Parry B.S."/>
            <person name="Vaghefi N."/>
            <person name="Wilken P.M."/>
            <person name="An Z."/>
            <person name="de Beer Z.W."/>
            <person name="De Vos L."/>
            <person name="Chen L."/>
            <person name="Duong T.A."/>
            <person name="Gao Y."/>
            <person name="Hammerbacher A."/>
            <person name="Kikkert J.R."/>
            <person name="Li Y."/>
            <person name="Li H."/>
            <person name="Li K."/>
            <person name="Li Q."/>
            <person name="Liu X."/>
            <person name="Ma X."/>
            <person name="Naidoo K."/>
            <person name="Pethybridge S.J."/>
            <person name="Sun J."/>
            <person name="Steenkamp E.T."/>
            <person name="van der Nest M.A."/>
            <person name="van Wyk S."/>
            <person name="Wingfield M.J."/>
            <person name="Xiong C."/>
            <person name="Yue Q."/>
            <person name="Zhang X."/>
        </authorList>
    </citation>
    <scope>NUCLEOTIDE SEQUENCE [LARGE SCALE GENOMIC DNA]</scope>
    <source>
        <strain evidence="12 13">BP 5553</strain>
    </source>
</reference>
<feature type="binding site" evidence="10">
    <location>
        <begin position="378"/>
        <end position="384"/>
    </location>
    <ligand>
        <name>GTP</name>
        <dbReference type="ChEBI" id="CHEBI:37565"/>
    </ligand>
</feature>
<dbReference type="CDD" id="cd00066">
    <property type="entry name" value="G-alpha"/>
    <property type="match status" value="1"/>
</dbReference>
<accession>A0A370U442</accession>
<feature type="binding site" evidence="10">
    <location>
        <begin position="406"/>
        <end position="410"/>
    </location>
    <ligand>
        <name>GTP</name>
        <dbReference type="ChEBI" id="CHEBI:37565"/>
    </ligand>
</feature>
<keyword evidence="4 10" id="KW-0547">Nucleotide-binding</keyword>
<dbReference type="GO" id="GO:0003924">
    <property type="term" value="F:GTPase activity"/>
    <property type="evidence" value="ECO:0007669"/>
    <property type="project" value="InterPro"/>
</dbReference>
<feature type="binding site" evidence="11">
    <location>
        <position position="384"/>
    </location>
    <ligand>
        <name>Mg(2+)</name>
        <dbReference type="ChEBI" id="CHEBI:18420"/>
    </ligand>
</feature>
<evidence type="ECO:0000256" key="1">
    <source>
        <dbReference type="ARBA" id="ARBA00007976"/>
    </source>
</evidence>
<name>A0A370U442_9HELO</name>
<evidence type="ECO:0000256" key="4">
    <source>
        <dbReference type="ARBA" id="ARBA00022741"/>
    </source>
</evidence>
<evidence type="ECO:0000256" key="2">
    <source>
        <dbReference type="ARBA" id="ARBA00022707"/>
    </source>
</evidence>
<protein>
    <recommendedName>
        <fullName evidence="14">P-loop containing nucleoside triphosphate hydrolase</fullName>
    </recommendedName>
</protein>
<dbReference type="PRINTS" id="PR01241">
    <property type="entry name" value="GPROTEINAFNG"/>
</dbReference>
<dbReference type="GO" id="GO:0046872">
    <property type="term" value="F:metal ion binding"/>
    <property type="evidence" value="ECO:0007669"/>
    <property type="project" value="UniProtKB-KW"/>
</dbReference>
<dbReference type="Pfam" id="PF00503">
    <property type="entry name" value="G-alpha"/>
    <property type="match status" value="1"/>
</dbReference>
<comment type="caution">
    <text evidence="12">The sequence shown here is derived from an EMBL/GenBank/DDBJ whole genome shotgun (WGS) entry which is preliminary data.</text>
</comment>
<evidence type="ECO:0000256" key="11">
    <source>
        <dbReference type="PIRSR" id="PIRSR601019-2"/>
    </source>
</evidence>
<keyword evidence="5 11" id="KW-0460">Magnesium</keyword>
<dbReference type="Gene3D" id="3.40.50.300">
    <property type="entry name" value="P-loop containing nucleotide triphosphate hydrolases"/>
    <property type="match status" value="1"/>
</dbReference>
<keyword evidence="8" id="KW-0807">Transducer</keyword>
<dbReference type="AlphaFoldDB" id="A0A370U442"/>
<dbReference type="SMART" id="SM00275">
    <property type="entry name" value="G_alpha"/>
    <property type="match status" value="1"/>
</dbReference>
<evidence type="ECO:0000256" key="6">
    <source>
        <dbReference type="ARBA" id="ARBA00023134"/>
    </source>
</evidence>
<dbReference type="GO" id="GO:0031683">
    <property type="term" value="F:G-protein beta/gamma-subunit complex binding"/>
    <property type="evidence" value="ECO:0007669"/>
    <property type="project" value="InterPro"/>
</dbReference>
<dbReference type="InterPro" id="IPR011025">
    <property type="entry name" value="GproteinA_insert"/>
</dbReference>
<evidence type="ECO:0000313" key="12">
    <source>
        <dbReference type="EMBL" id="RDL42542.1"/>
    </source>
</evidence>
<dbReference type="FunFam" id="3.40.50.300:FF:003800">
    <property type="entry name" value="Guanine nucleotide-binding protein G(k) subunit alpha"/>
    <property type="match status" value="1"/>
</dbReference>
<gene>
    <name evidence="12" type="ORF">BP5553_02521</name>
</gene>
<dbReference type="GO" id="GO:0005525">
    <property type="term" value="F:GTP binding"/>
    <property type="evidence" value="ECO:0007669"/>
    <property type="project" value="UniProtKB-KW"/>
</dbReference>
<dbReference type="OrthoDB" id="5817230at2759"/>
<dbReference type="PROSITE" id="PS51882">
    <property type="entry name" value="G_ALPHA"/>
    <property type="match status" value="1"/>
</dbReference>
<keyword evidence="3 11" id="KW-0479">Metal-binding</keyword>
<dbReference type="SUPFAM" id="SSF52540">
    <property type="entry name" value="P-loop containing nucleoside triphosphate hydrolases"/>
    <property type="match status" value="1"/>
</dbReference>
<feature type="binding site" evidence="10">
    <location>
        <begin position="353"/>
        <end position="354"/>
    </location>
    <ligand>
        <name>GTP</name>
        <dbReference type="ChEBI" id="CHEBI:37565"/>
    </ligand>
</feature>
<dbReference type="GO" id="GO:0005834">
    <property type="term" value="C:heterotrimeric G-protein complex"/>
    <property type="evidence" value="ECO:0007669"/>
    <property type="project" value="InterPro"/>
</dbReference>
<evidence type="ECO:0000256" key="10">
    <source>
        <dbReference type="PIRSR" id="PIRSR601019-1"/>
    </source>
</evidence>
<dbReference type="STRING" id="2656787.A0A370U442"/>
<dbReference type="PRINTS" id="PR00318">
    <property type="entry name" value="GPROTEINA"/>
</dbReference>
<dbReference type="Gene3D" id="1.10.400.10">
    <property type="entry name" value="GI Alpha 1, domain 2-like"/>
    <property type="match status" value="1"/>
</dbReference>
<dbReference type="GO" id="GO:0007189">
    <property type="term" value="P:adenylate cyclase-activating G protein-coupled receptor signaling pathway"/>
    <property type="evidence" value="ECO:0007669"/>
    <property type="project" value="TreeGrafter"/>
</dbReference>
<keyword evidence="9" id="KW-0449">Lipoprotein</keyword>
<evidence type="ECO:0000256" key="8">
    <source>
        <dbReference type="ARBA" id="ARBA00023224"/>
    </source>
</evidence>
<dbReference type="SUPFAM" id="SSF47895">
    <property type="entry name" value="Transducin (alpha subunit), insertion domain"/>
    <property type="match status" value="1"/>
</dbReference>